<dbReference type="RefSeq" id="WP_358362371.1">
    <property type="nucleotide sequence ID" value="NZ_JBEZFP010000136.1"/>
</dbReference>
<proteinExistence type="inferred from homology"/>
<dbReference type="EMBL" id="JBEZFP010000136">
    <property type="protein sequence ID" value="MEU8138724.1"/>
    <property type="molecule type" value="Genomic_DNA"/>
</dbReference>
<dbReference type="PANTHER" id="PTHR43490:SF99">
    <property type="entry name" value="SHORT-CHAIN DEHYDROGENASE_REDUCTASE"/>
    <property type="match status" value="1"/>
</dbReference>
<comment type="caution">
    <text evidence="5">The sequence shown here is derived from an EMBL/GenBank/DDBJ whole genome shotgun (WGS) entry which is preliminary data.</text>
</comment>
<organism evidence="5 6">
    <name type="scientific">Streptodolium elevatio</name>
    <dbReference type="NCBI Taxonomy" id="3157996"/>
    <lineage>
        <taxon>Bacteria</taxon>
        <taxon>Bacillati</taxon>
        <taxon>Actinomycetota</taxon>
        <taxon>Actinomycetes</taxon>
        <taxon>Kitasatosporales</taxon>
        <taxon>Streptomycetaceae</taxon>
        <taxon>Streptodolium</taxon>
    </lineage>
</organism>
<evidence type="ECO:0000256" key="1">
    <source>
        <dbReference type="ARBA" id="ARBA00006484"/>
    </source>
</evidence>
<reference evidence="5 6" key="1">
    <citation type="submission" date="2024-06" db="EMBL/GenBank/DDBJ databases">
        <title>The Natural Products Discovery Center: Release of the First 8490 Sequenced Strains for Exploring Actinobacteria Biosynthetic Diversity.</title>
        <authorList>
            <person name="Kalkreuter E."/>
            <person name="Kautsar S.A."/>
            <person name="Yang D."/>
            <person name="Bader C.D."/>
            <person name="Teijaro C.N."/>
            <person name="Fluegel L."/>
            <person name="Davis C.M."/>
            <person name="Simpson J.R."/>
            <person name="Lauterbach L."/>
            <person name="Steele A.D."/>
            <person name="Gui C."/>
            <person name="Meng S."/>
            <person name="Li G."/>
            <person name="Viehrig K."/>
            <person name="Ye F."/>
            <person name="Su P."/>
            <person name="Kiefer A.F."/>
            <person name="Nichols A."/>
            <person name="Cepeda A.J."/>
            <person name="Yan W."/>
            <person name="Fan B."/>
            <person name="Jiang Y."/>
            <person name="Adhikari A."/>
            <person name="Zheng C.-J."/>
            <person name="Schuster L."/>
            <person name="Cowan T.M."/>
            <person name="Smanski M.J."/>
            <person name="Chevrette M.G."/>
            <person name="De Carvalho L.P.S."/>
            <person name="Shen B."/>
        </authorList>
    </citation>
    <scope>NUCLEOTIDE SEQUENCE [LARGE SCALE GENOMIC DNA]</scope>
    <source>
        <strain evidence="5 6">NPDC048946</strain>
    </source>
</reference>
<accession>A0ABV3DV26</accession>
<protein>
    <submittedName>
        <fullName evidence="5">SDR family NAD(P)-dependent oxidoreductase</fullName>
    </submittedName>
</protein>
<evidence type="ECO:0000256" key="4">
    <source>
        <dbReference type="RuleBase" id="RU000363"/>
    </source>
</evidence>
<evidence type="ECO:0000256" key="2">
    <source>
        <dbReference type="ARBA" id="ARBA00022857"/>
    </source>
</evidence>
<evidence type="ECO:0000313" key="5">
    <source>
        <dbReference type="EMBL" id="MEU8138724.1"/>
    </source>
</evidence>
<dbReference type="PRINTS" id="PR00081">
    <property type="entry name" value="GDHRDH"/>
</dbReference>
<keyword evidence="6" id="KW-1185">Reference proteome</keyword>
<comment type="similarity">
    <text evidence="1 4">Belongs to the short-chain dehydrogenases/reductases (SDR) family.</text>
</comment>
<sequence>MTAAAPVTLVTGANRGIGNEVARQLADQGHTVLLSARSADAARDAAARLADRDVHPLVLDVVDGDSVARAVDEIRDRHGRLDVLVNNAAVHYDTWQRAVDADLAVVHEAAETNLYGPWRLVQAVLPLLRKSGHARIVNVSSEVASLTNMGGGTPAYTASKAALNALTRMLAAELRPDRILVNAVCPGWVATDMGGPGGRPVRDGAAGIVWAATLPDNGPTGGFFRDGRPLPW</sequence>
<dbReference type="InterPro" id="IPR002347">
    <property type="entry name" value="SDR_fam"/>
</dbReference>
<dbReference type="PROSITE" id="PS00061">
    <property type="entry name" value="ADH_SHORT"/>
    <property type="match status" value="1"/>
</dbReference>
<dbReference type="SUPFAM" id="SSF51735">
    <property type="entry name" value="NAD(P)-binding Rossmann-fold domains"/>
    <property type="match status" value="1"/>
</dbReference>
<evidence type="ECO:0000313" key="6">
    <source>
        <dbReference type="Proteomes" id="UP001551482"/>
    </source>
</evidence>
<dbReference type="PANTHER" id="PTHR43490">
    <property type="entry name" value="(+)-NEOMENTHOL DEHYDROGENASE"/>
    <property type="match status" value="1"/>
</dbReference>
<dbReference type="Proteomes" id="UP001551482">
    <property type="component" value="Unassembled WGS sequence"/>
</dbReference>
<keyword evidence="3" id="KW-0560">Oxidoreductase</keyword>
<gene>
    <name evidence="5" type="ORF">AB0C36_35150</name>
</gene>
<dbReference type="InterPro" id="IPR036291">
    <property type="entry name" value="NAD(P)-bd_dom_sf"/>
</dbReference>
<keyword evidence="2" id="KW-0521">NADP</keyword>
<name>A0ABV3DV26_9ACTN</name>
<dbReference type="PRINTS" id="PR00080">
    <property type="entry name" value="SDRFAMILY"/>
</dbReference>
<dbReference type="Pfam" id="PF00106">
    <property type="entry name" value="adh_short"/>
    <property type="match status" value="1"/>
</dbReference>
<dbReference type="Gene3D" id="3.40.50.720">
    <property type="entry name" value="NAD(P)-binding Rossmann-like Domain"/>
    <property type="match status" value="1"/>
</dbReference>
<evidence type="ECO:0000256" key="3">
    <source>
        <dbReference type="ARBA" id="ARBA00023002"/>
    </source>
</evidence>
<dbReference type="InterPro" id="IPR020904">
    <property type="entry name" value="Sc_DH/Rdtase_CS"/>
</dbReference>